<proteinExistence type="predicted"/>
<dbReference type="InterPro" id="IPR011712">
    <property type="entry name" value="Sig_transdc_His_kin_sub3_dim/P"/>
</dbReference>
<keyword evidence="4" id="KW-1133">Transmembrane helix</keyword>
<feature type="transmembrane region" description="Helical" evidence="4">
    <location>
        <begin position="39"/>
        <end position="57"/>
    </location>
</feature>
<keyword evidence="2 7" id="KW-0418">Kinase</keyword>
<dbReference type="InterPro" id="IPR036890">
    <property type="entry name" value="HATPase_C_sf"/>
</dbReference>
<keyword evidence="4" id="KW-0812">Transmembrane</keyword>
<dbReference type="Pfam" id="PF07730">
    <property type="entry name" value="HisKA_3"/>
    <property type="match status" value="1"/>
</dbReference>
<dbReference type="RefSeq" id="WP_377362133.1">
    <property type="nucleotide sequence ID" value="NZ_JBHRYN010000005.1"/>
</dbReference>
<dbReference type="Gene3D" id="3.30.565.10">
    <property type="entry name" value="Histidine kinase-like ATPase, C-terminal domain"/>
    <property type="match status" value="1"/>
</dbReference>
<evidence type="ECO:0000259" key="6">
    <source>
        <dbReference type="Pfam" id="PF07730"/>
    </source>
</evidence>
<accession>A0ABV7WMJ4</accession>
<comment type="caution">
    <text evidence="7">The sequence shown here is derived from an EMBL/GenBank/DDBJ whole genome shotgun (WGS) entry which is preliminary data.</text>
</comment>
<keyword evidence="1" id="KW-0808">Transferase</keyword>
<dbReference type="EMBL" id="JBHRYN010000005">
    <property type="protein sequence ID" value="MFC3700541.1"/>
    <property type="molecule type" value="Genomic_DNA"/>
</dbReference>
<sequence length="379" mass="42725">MYKNSFAQNLEGIIGYLSWAMVCYLTLNDQPTDTFSGQILLFAIVAGLLLFIVGFYFATRPQVSPKNDIVIRLSAIFIQFIAIILIRVLSDSGVVVILSVALAALLPMYLNQLSALLGVLALILVDFWFNQWHWHLQDALIWTMLAAAFHLFAFRMTQRVIQEQEARDEIATLNRELIATQALLEESSKHSERMRISRDLHDGLGHHLTALILKLQYLTYTTEGDTKNDITEAYDLARELLQDVRSTVHQMREQSTVSFNDALDALIAQVPDIDIKLNLDEDIKITDVAVTEALFRSIQEAITNTLKHSKATEISISLSKVDQNLRLIIKDNGKAKHTIIEGNGLLGMQERVQNVQGQVQLDSTDGFSITINIPYKEEL</sequence>
<evidence type="ECO:0000256" key="3">
    <source>
        <dbReference type="ARBA" id="ARBA00023012"/>
    </source>
</evidence>
<protein>
    <submittedName>
        <fullName evidence="7">Sensor histidine kinase</fullName>
    </submittedName>
</protein>
<dbReference type="InterPro" id="IPR050482">
    <property type="entry name" value="Sensor_HK_TwoCompSys"/>
</dbReference>
<dbReference type="Pfam" id="PF02518">
    <property type="entry name" value="HATPase_c"/>
    <property type="match status" value="1"/>
</dbReference>
<dbReference type="InterPro" id="IPR003594">
    <property type="entry name" value="HATPase_dom"/>
</dbReference>
<dbReference type="CDD" id="cd16917">
    <property type="entry name" value="HATPase_UhpB-NarQ-NarX-like"/>
    <property type="match status" value="1"/>
</dbReference>
<dbReference type="PANTHER" id="PTHR24421">
    <property type="entry name" value="NITRATE/NITRITE SENSOR PROTEIN NARX-RELATED"/>
    <property type="match status" value="1"/>
</dbReference>
<dbReference type="GO" id="GO:0016301">
    <property type="term" value="F:kinase activity"/>
    <property type="evidence" value="ECO:0007669"/>
    <property type="project" value="UniProtKB-KW"/>
</dbReference>
<evidence type="ECO:0000256" key="2">
    <source>
        <dbReference type="ARBA" id="ARBA00022777"/>
    </source>
</evidence>
<feature type="transmembrane region" description="Helical" evidence="4">
    <location>
        <begin position="139"/>
        <end position="157"/>
    </location>
</feature>
<evidence type="ECO:0000259" key="5">
    <source>
        <dbReference type="Pfam" id="PF02518"/>
    </source>
</evidence>
<dbReference type="Gene3D" id="1.20.5.1930">
    <property type="match status" value="1"/>
</dbReference>
<dbReference type="SUPFAM" id="SSF55874">
    <property type="entry name" value="ATPase domain of HSP90 chaperone/DNA topoisomerase II/histidine kinase"/>
    <property type="match status" value="1"/>
</dbReference>
<keyword evidence="4" id="KW-0472">Membrane</keyword>
<evidence type="ECO:0000313" key="8">
    <source>
        <dbReference type="Proteomes" id="UP001595710"/>
    </source>
</evidence>
<evidence type="ECO:0000256" key="4">
    <source>
        <dbReference type="SAM" id="Phobius"/>
    </source>
</evidence>
<dbReference type="PANTHER" id="PTHR24421:SF59">
    <property type="entry name" value="OXYGEN SENSOR HISTIDINE KINASE NREB"/>
    <property type="match status" value="1"/>
</dbReference>
<feature type="domain" description="Histidine kinase/HSP90-like ATPase" evidence="5">
    <location>
        <begin position="292"/>
        <end position="376"/>
    </location>
</feature>
<feature type="transmembrane region" description="Helical" evidence="4">
    <location>
        <begin position="69"/>
        <end position="86"/>
    </location>
</feature>
<gene>
    <name evidence="7" type="ORF">ACFOND_02735</name>
</gene>
<reference evidence="8" key="1">
    <citation type="journal article" date="2019" name="Int. J. Syst. Evol. Microbiol.">
        <title>The Global Catalogue of Microorganisms (GCM) 10K type strain sequencing project: providing services to taxonomists for standard genome sequencing and annotation.</title>
        <authorList>
            <consortium name="The Broad Institute Genomics Platform"/>
            <consortium name="The Broad Institute Genome Sequencing Center for Infectious Disease"/>
            <person name="Wu L."/>
            <person name="Ma J."/>
        </authorList>
    </citation>
    <scope>NUCLEOTIDE SEQUENCE [LARGE SCALE GENOMIC DNA]</scope>
    <source>
        <strain evidence="8">CECT 8288</strain>
    </source>
</reference>
<keyword evidence="3" id="KW-0902">Two-component regulatory system</keyword>
<dbReference type="Proteomes" id="UP001595710">
    <property type="component" value="Unassembled WGS sequence"/>
</dbReference>
<feature type="domain" description="Signal transduction histidine kinase subgroup 3 dimerisation and phosphoacceptor" evidence="6">
    <location>
        <begin position="192"/>
        <end position="254"/>
    </location>
</feature>
<evidence type="ECO:0000256" key="1">
    <source>
        <dbReference type="ARBA" id="ARBA00022679"/>
    </source>
</evidence>
<name>A0ABV7WMJ4_9GAMM</name>
<evidence type="ECO:0000313" key="7">
    <source>
        <dbReference type="EMBL" id="MFC3700541.1"/>
    </source>
</evidence>
<keyword evidence="8" id="KW-1185">Reference proteome</keyword>
<organism evidence="7 8">
    <name type="scientific">Reinekea marina</name>
    <dbReference type="NCBI Taxonomy" id="1310421"/>
    <lineage>
        <taxon>Bacteria</taxon>
        <taxon>Pseudomonadati</taxon>
        <taxon>Pseudomonadota</taxon>
        <taxon>Gammaproteobacteria</taxon>
        <taxon>Oceanospirillales</taxon>
        <taxon>Saccharospirillaceae</taxon>
        <taxon>Reinekea</taxon>
    </lineage>
</organism>